<dbReference type="GO" id="GO:0006508">
    <property type="term" value="P:proteolysis"/>
    <property type="evidence" value="ECO:0007669"/>
    <property type="project" value="UniProtKB-KW"/>
</dbReference>
<dbReference type="FunFam" id="2.40.10.10:FF:000054">
    <property type="entry name" value="Complement C1r subcomponent"/>
    <property type="match status" value="1"/>
</dbReference>
<organism evidence="13 14">
    <name type="scientific">Lutzomyia longipalpis</name>
    <name type="common">Sand fly</name>
    <dbReference type="NCBI Taxonomy" id="7200"/>
    <lineage>
        <taxon>Eukaryota</taxon>
        <taxon>Metazoa</taxon>
        <taxon>Ecdysozoa</taxon>
        <taxon>Arthropoda</taxon>
        <taxon>Hexapoda</taxon>
        <taxon>Insecta</taxon>
        <taxon>Pterygota</taxon>
        <taxon>Neoptera</taxon>
        <taxon>Endopterygota</taxon>
        <taxon>Diptera</taxon>
        <taxon>Nematocera</taxon>
        <taxon>Psychodoidea</taxon>
        <taxon>Psychodidae</taxon>
        <taxon>Lutzomyia</taxon>
        <taxon>Lutzomyia</taxon>
    </lineage>
</organism>
<dbReference type="Pfam" id="PF00089">
    <property type="entry name" value="Trypsin"/>
    <property type="match status" value="2"/>
</dbReference>
<dbReference type="Pfam" id="PF16030">
    <property type="entry name" value="GD_N"/>
    <property type="match status" value="1"/>
</dbReference>
<dbReference type="InterPro" id="IPR031986">
    <property type="entry name" value="GD_N"/>
</dbReference>
<dbReference type="Gene3D" id="2.40.10.10">
    <property type="entry name" value="Trypsin-like serine proteases"/>
    <property type="match status" value="2"/>
</dbReference>
<evidence type="ECO:0000256" key="5">
    <source>
        <dbReference type="ARBA" id="ARBA00022801"/>
    </source>
</evidence>
<evidence type="ECO:0000256" key="11">
    <source>
        <dbReference type="SAM" id="SignalP"/>
    </source>
</evidence>
<keyword evidence="3" id="KW-0645">Protease</keyword>
<keyword evidence="5" id="KW-0378">Hydrolase</keyword>
<feature type="chain" id="PRO_5008405635" description="Peptidase S1 domain-containing protein" evidence="11">
    <location>
        <begin position="22"/>
        <end position="792"/>
    </location>
</feature>
<evidence type="ECO:0000313" key="14">
    <source>
        <dbReference type="Proteomes" id="UP000092461"/>
    </source>
</evidence>
<dbReference type="EMBL" id="AJWK01004159">
    <property type="status" value="NOT_ANNOTATED_CDS"/>
    <property type="molecule type" value="Genomic_DNA"/>
</dbReference>
<feature type="signal peptide" evidence="11">
    <location>
        <begin position="1"/>
        <end position="21"/>
    </location>
</feature>
<dbReference type="Proteomes" id="UP000092461">
    <property type="component" value="Unassembled WGS sequence"/>
</dbReference>
<dbReference type="GO" id="GO:0005576">
    <property type="term" value="C:extracellular region"/>
    <property type="evidence" value="ECO:0007669"/>
    <property type="project" value="UniProtKB-SubCell"/>
</dbReference>
<feature type="domain" description="Peptidase S1" evidence="12">
    <location>
        <begin position="540"/>
        <end position="788"/>
    </location>
</feature>
<evidence type="ECO:0000256" key="7">
    <source>
        <dbReference type="ARBA" id="ARBA00023145"/>
    </source>
</evidence>
<dbReference type="SMART" id="SM00020">
    <property type="entry name" value="Tryp_SPc"/>
    <property type="match status" value="2"/>
</dbReference>
<dbReference type="PROSITE" id="PS00134">
    <property type="entry name" value="TRYPSIN_HIS"/>
    <property type="match status" value="2"/>
</dbReference>
<proteinExistence type="inferred from homology"/>
<keyword evidence="7" id="KW-0865">Zymogen</keyword>
<dbReference type="EnsemblMetazoa" id="LLOJ001119-RA">
    <property type="protein sequence ID" value="LLOJ001119-PA"/>
    <property type="gene ID" value="LLOJ001119"/>
</dbReference>
<protein>
    <recommendedName>
        <fullName evidence="12">Peptidase S1 domain-containing protein</fullName>
    </recommendedName>
</protein>
<dbReference type="InterPro" id="IPR029277">
    <property type="entry name" value="SVWC_dom"/>
</dbReference>
<evidence type="ECO:0000256" key="1">
    <source>
        <dbReference type="ARBA" id="ARBA00004613"/>
    </source>
</evidence>
<comment type="similarity">
    <text evidence="10">Belongs to the peptidase S1 family. CLIP subfamily.</text>
</comment>
<keyword evidence="8" id="KW-1015">Disulfide bond</keyword>
<dbReference type="CDD" id="cd00190">
    <property type="entry name" value="Tryp_SPc"/>
    <property type="match status" value="2"/>
</dbReference>
<evidence type="ECO:0000256" key="4">
    <source>
        <dbReference type="ARBA" id="ARBA00022729"/>
    </source>
</evidence>
<reference evidence="13" key="1">
    <citation type="submission" date="2020-05" db="UniProtKB">
        <authorList>
            <consortium name="EnsemblMetazoa"/>
        </authorList>
    </citation>
    <scope>IDENTIFICATION</scope>
    <source>
        <strain evidence="13">Jacobina</strain>
    </source>
</reference>
<dbReference type="InterPro" id="IPR001254">
    <property type="entry name" value="Trypsin_dom"/>
</dbReference>
<evidence type="ECO:0000256" key="2">
    <source>
        <dbReference type="ARBA" id="ARBA00022525"/>
    </source>
</evidence>
<evidence type="ECO:0000259" key="12">
    <source>
        <dbReference type="PROSITE" id="PS50240"/>
    </source>
</evidence>
<dbReference type="PROSITE" id="PS50240">
    <property type="entry name" value="TRYPSIN_DOM"/>
    <property type="match status" value="2"/>
</dbReference>
<accession>A0A1B0CAQ7</accession>
<keyword evidence="4 11" id="KW-0732">Signal</keyword>
<dbReference type="PRINTS" id="PR00722">
    <property type="entry name" value="CHYMOTRYPSIN"/>
</dbReference>
<evidence type="ECO:0000256" key="3">
    <source>
        <dbReference type="ARBA" id="ARBA00022670"/>
    </source>
</evidence>
<keyword evidence="14" id="KW-1185">Reference proteome</keyword>
<dbReference type="VEuPathDB" id="VectorBase:LLONM1_000433"/>
<dbReference type="PANTHER" id="PTHR24252:SF7">
    <property type="entry name" value="HYALIN"/>
    <property type="match status" value="1"/>
</dbReference>
<keyword evidence="9" id="KW-0325">Glycoprotein</keyword>
<comment type="subcellular location">
    <subcellularLocation>
        <location evidence="1">Secreted</location>
    </subcellularLocation>
</comment>
<keyword evidence="2" id="KW-0964">Secreted</keyword>
<keyword evidence="6" id="KW-0720">Serine protease</keyword>
<dbReference type="GO" id="GO:0004252">
    <property type="term" value="F:serine-type endopeptidase activity"/>
    <property type="evidence" value="ECO:0007669"/>
    <property type="project" value="InterPro"/>
</dbReference>
<name>A0A1B0CAQ7_LUTLO</name>
<sequence length="792" mass="88219">MFKFYILHAVAILSVISAACARELPDSPCPDIFRYRYNGTSRQWYGWGHVQNATKATNDLYVKLFIKQRQPLLENEGRIEIIKTGSSLEFAVHFPIQRPLPEIHKIILNDEEVCNSLSEIDPQWRKIRLRAVFNTQTTTTDPGGLESSQGSREHVECGTLHPLSSATALVAGGEIINRGTWPWLVAVFGYTGPSLSFRCSATLISTRLIVTAAHCFYRRRGSRLKAIDIVLILGKYNLRKIDEEGDKIVYPESLNVHPDYNFHNPDADIAVLITPDPVEFTQFIRPICLWNSSDTSEIVNRIGIAAGWGMDEYGNTFSDLPRHVKIPVVANSVCRNASLQYQLLLSERTLCVGWRNGTSGVCQGDSGGGYALEISNQWTLRGLVSTSPGVSQGTKRYRRKKFNCKSMQKIIFAIVLLVITTKAQEEKPTPNGSPPVLPPEITRLEASATGRAPCRILDKIIPHGEEWTHPEKCVRFICYDKMILKVDYCNELKSTGPNCIIVPIRPNLDYPYCCPKYVLISREPVECGTLHPLASATALVAGGEIINRGTWPWLVAVFGYTGPSLSFRCGATLISTRLIVTAAHCFYRRRGSRLKAIDIVLILGKYNLRKIDEEGDKIVYPESLNIHPDYNFHNPDADIAVLVTPDPVEFTQFIRPICLWNSSDTSEIVNRVGIAAGWGMDEYGNTFSDLPRHVKIPVVANSVCRNASLQYQLLLSERTLCVGWRNGTSGVCQGDSGGGYALEISNQWTLRGLVSTSPGVSQGSCNLNEYVVFTDVSKFIDWINSHEPTTTN</sequence>
<dbReference type="PROSITE" id="PS51257">
    <property type="entry name" value="PROKAR_LIPOPROTEIN"/>
    <property type="match status" value="1"/>
</dbReference>
<dbReference type="VEuPathDB" id="VectorBase:LLOJ001119"/>
<dbReference type="FunFam" id="2.40.10.10:FF:000146">
    <property type="entry name" value="Serine protease 53"/>
    <property type="match status" value="1"/>
</dbReference>
<evidence type="ECO:0000256" key="10">
    <source>
        <dbReference type="ARBA" id="ARBA00024195"/>
    </source>
</evidence>
<evidence type="ECO:0000256" key="8">
    <source>
        <dbReference type="ARBA" id="ARBA00023157"/>
    </source>
</evidence>
<dbReference type="EMBL" id="AJWK01004158">
    <property type="status" value="NOT_ANNOTATED_CDS"/>
    <property type="molecule type" value="Genomic_DNA"/>
</dbReference>
<dbReference type="InterPro" id="IPR043504">
    <property type="entry name" value="Peptidase_S1_PA_chymotrypsin"/>
</dbReference>
<dbReference type="InterPro" id="IPR009003">
    <property type="entry name" value="Peptidase_S1_PA"/>
</dbReference>
<dbReference type="InterPro" id="IPR001314">
    <property type="entry name" value="Peptidase_S1A"/>
</dbReference>
<evidence type="ECO:0000256" key="9">
    <source>
        <dbReference type="ARBA" id="ARBA00023180"/>
    </source>
</evidence>
<evidence type="ECO:0000313" key="13">
    <source>
        <dbReference type="EnsemblMetazoa" id="LLOJ001119-PA"/>
    </source>
</evidence>
<dbReference type="PANTHER" id="PTHR24252">
    <property type="entry name" value="ACROSIN-RELATED"/>
    <property type="match status" value="1"/>
</dbReference>
<evidence type="ECO:0000256" key="6">
    <source>
        <dbReference type="ARBA" id="ARBA00022825"/>
    </source>
</evidence>
<feature type="domain" description="Peptidase S1" evidence="12">
    <location>
        <begin position="170"/>
        <end position="399"/>
    </location>
</feature>
<dbReference type="SMART" id="SM01318">
    <property type="entry name" value="SVWC"/>
    <property type="match status" value="1"/>
</dbReference>
<dbReference type="AlphaFoldDB" id="A0A1B0CAQ7"/>
<dbReference type="InterPro" id="IPR018114">
    <property type="entry name" value="TRYPSIN_HIS"/>
</dbReference>
<dbReference type="Pfam" id="PF15430">
    <property type="entry name" value="SVWC"/>
    <property type="match status" value="1"/>
</dbReference>
<dbReference type="SUPFAM" id="SSF50494">
    <property type="entry name" value="Trypsin-like serine proteases"/>
    <property type="match status" value="2"/>
</dbReference>